<feature type="non-terminal residue" evidence="1">
    <location>
        <position position="1"/>
    </location>
</feature>
<reference evidence="1" key="1">
    <citation type="journal article" date="2012" name="PLoS ONE">
        <title>Gene sets for utilization of primary and secondary nutrition supplies in the distal gut of endangered iberian lynx.</title>
        <authorList>
            <person name="Alcaide M."/>
            <person name="Messina E."/>
            <person name="Richter M."/>
            <person name="Bargiela R."/>
            <person name="Peplies J."/>
            <person name="Huws S.A."/>
            <person name="Newbold C.J."/>
            <person name="Golyshin P.N."/>
            <person name="Simon M.A."/>
            <person name="Lopez G."/>
            <person name="Yakimov M.M."/>
            <person name="Ferrer M."/>
        </authorList>
    </citation>
    <scope>NUCLEOTIDE SEQUENCE</scope>
</reference>
<gene>
    <name evidence="1" type="ORF">EVA_22452</name>
</gene>
<sequence length="36" mass="4127">KKKTTHESVLYRTDISEWAELITKPVRPEGGKDVLT</sequence>
<name>J9FIF4_9ZZZZ</name>
<organism evidence="1">
    <name type="scientific">gut metagenome</name>
    <dbReference type="NCBI Taxonomy" id="749906"/>
    <lineage>
        <taxon>unclassified sequences</taxon>
        <taxon>metagenomes</taxon>
        <taxon>organismal metagenomes</taxon>
    </lineage>
</organism>
<comment type="caution">
    <text evidence="1">The sequence shown here is derived from an EMBL/GenBank/DDBJ whole genome shotgun (WGS) entry which is preliminary data.</text>
</comment>
<evidence type="ECO:0000313" key="1">
    <source>
        <dbReference type="EMBL" id="EJW89442.1"/>
    </source>
</evidence>
<dbReference type="AlphaFoldDB" id="J9FIF4"/>
<proteinExistence type="predicted"/>
<dbReference type="EMBL" id="AMCI01009473">
    <property type="protein sequence ID" value="EJW89442.1"/>
    <property type="molecule type" value="Genomic_DNA"/>
</dbReference>
<accession>J9FIF4</accession>
<protein>
    <submittedName>
        <fullName evidence="1">Uncharacterized protein</fullName>
    </submittedName>
</protein>